<accession>A0AAJ0H663</accession>
<evidence type="ECO:0000313" key="2">
    <source>
        <dbReference type="Proteomes" id="UP001275084"/>
    </source>
</evidence>
<dbReference type="EMBL" id="JAUIQD010000008">
    <property type="protein sequence ID" value="KAK3341121.1"/>
    <property type="molecule type" value="Genomic_DNA"/>
</dbReference>
<proteinExistence type="predicted"/>
<dbReference type="AlphaFoldDB" id="A0AAJ0H663"/>
<evidence type="ECO:0000313" key="1">
    <source>
        <dbReference type="EMBL" id="KAK3341121.1"/>
    </source>
</evidence>
<name>A0AAJ0H663_9PEZI</name>
<sequence>MFRHMLVLHRCFPPSSAPRCLSFAHAFPSLPSLPPSFLTADRTAGLAQTIKMFKSLQIPPPLSALLCLRPSMSSPIPCEAVANRNTLPSRSDTPIRRYAPLMPPFYVYFRLPGVPGCGYLVAYLANVAAVMRLDSILFQERRPFFPWCSPAIGPAHCSTRRMPSRIPEFHSTVARALAMKHNLVNTWYRYQLLRSRAHWGTGLGYASYSGDGRLFVYEVCWVANPRREKINIPRHLIAAFDVHKSGGSGCLIVCSGLVYRSSSKHTLAPCLRPRPPTVIHFPP</sequence>
<protein>
    <submittedName>
        <fullName evidence="1">Uncharacterized protein</fullName>
    </submittedName>
</protein>
<reference evidence="1" key="1">
    <citation type="journal article" date="2023" name="Mol. Phylogenet. Evol.">
        <title>Genome-scale phylogeny and comparative genomics of the fungal order Sordariales.</title>
        <authorList>
            <person name="Hensen N."/>
            <person name="Bonometti L."/>
            <person name="Westerberg I."/>
            <person name="Brannstrom I.O."/>
            <person name="Guillou S."/>
            <person name="Cros-Aarteil S."/>
            <person name="Calhoun S."/>
            <person name="Haridas S."/>
            <person name="Kuo A."/>
            <person name="Mondo S."/>
            <person name="Pangilinan J."/>
            <person name="Riley R."/>
            <person name="LaButti K."/>
            <person name="Andreopoulos B."/>
            <person name="Lipzen A."/>
            <person name="Chen C."/>
            <person name="Yan M."/>
            <person name="Daum C."/>
            <person name="Ng V."/>
            <person name="Clum A."/>
            <person name="Steindorff A."/>
            <person name="Ohm R.A."/>
            <person name="Martin F."/>
            <person name="Silar P."/>
            <person name="Natvig D.O."/>
            <person name="Lalanne C."/>
            <person name="Gautier V."/>
            <person name="Ament-Velasquez S.L."/>
            <person name="Kruys A."/>
            <person name="Hutchinson M.I."/>
            <person name="Powell A.J."/>
            <person name="Barry K."/>
            <person name="Miller A.N."/>
            <person name="Grigoriev I.V."/>
            <person name="Debuchy R."/>
            <person name="Gladieux P."/>
            <person name="Hiltunen Thoren M."/>
            <person name="Johannesson H."/>
        </authorList>
    </citation>
    <scope>NUCLEOTIDE SEQUENCE</scope>
    <source>
        <strain evidence="1">CBS 955.72</strain>
    </source>
</reference>
<reference evidence="1" key="2">
    <citation type="submission" date="2023-06" db="EMBL/GenBank/DDBJ databases">
        <authorList>
            <consortium name="Lawrence Berkeley National Laboratory"/>
            <person name="Haridas S."/>
            <person name="Hensen N."/>
            <person name="Bonometti L."/>
            <person name="Westerberg I."/>
            <person name="Brannstrom I.O."/>
            <person name="Guillou S."/>
            <person name="Cros-Aarteil S."/>
            <person name="Calhoun S."/>
            <person name="Kuo A."/>
            <person name="Mondo S."/>
            <person name="Pangilinan J."/>
            <person name="Riley R."/>
            <person name="Labutti K."/>
            <person name="Andreopoulos B."/>
            <person name="Lipzen A."/>
            <person name="Chen C."/>
            <person name="Yanf M."/>
            <person name="Daum C."/>
            <person name="Ng V."/>
            <person name="Clum A."/>
            <person name="Steindorff A."/>
            <person name="Ohm R."/>
            <person name="Martin F."/>
            <person name="Silar P."/>
            <person name="Natvig D."/>
            <person name="Lalanne C."/>
            <person name="Gautier V."/>
            <person name="Ament-Velasquez S.L."/>
            <person name="Kruys A."/>
            <person name="Hutchinson M.I."/>
            <person name="Powell A.J."/>
            <person name="Barry K."/>
            <person name="Miller A.N."/>
            <person name="Grigoriev I.V."/>
            <person name="Debuchy R."/>
            <person name="Gladieux P."/>
            <person name="Thoren M.H."/>
            <person name="Johannesson H."/>
        </authorList>
    </citation>
    <scope>NUCLEOTIDE SEQUENCE</scope>
    <source>
        <strain evidence="1">CBS 955.72</strain>
    </source>
</reference>
<gene>
    <name evidence="1" type="ORF">B0T25DRAFT_331543</name>
</gene>
<keyword evidence="2" id="KW-1185">Reference proteome</keyword>
<comment type="caution">
    <text evidence="1">The sequence shown here is derived from an EMBL/GenBank/DDBJ whole genome shotgun (WGS) entry which is preliminary data.</text>
</comment>
<organism evidence="1 2">
    <name type="scientific">Lasiosphaeria hispida</name>
    <dbReference type="NCBI Taxonomy" id="260671"/>
    <lineage>
        <taxon>Eukaryota</taxon>
        <taxon>Fungi</taxon>
        <taxon>Dikarya</taxon>
        <taxon>Ascomycota</taxon>
        <taxon>Pezizomycotina</taxon>
        <taxon>Sordariomycetes</taxon>
        <taxon>Sordariomycetidae</taxon>
        <taxon>Sordariales</taxon>
        <taxon>Lasiosphaeriaceae</taxon>
        <taxon>Lasiosphaeria</taxon>
    </lineage>
</organism>
<dbReference type="Proteomes" id="UP001275084">
    <property type="component" value="Unassembled WGS sequence"/>
</dbReference>